<dbReference type="Proteomes" id="UP000628854">
    <property type="component" value="Unassembled WGS sequence"/>
</dbReference>
<name>A0ABQ1J079_9PROT</name>
<dbReference type="EMBL" id="BMKF01000001">
    <property type="protein sequence ID" value="GGB56800.1"/>
    <property type="molecule type" value="Genomic_DNA"/>
</dbReference>
<evidence type="ECO:0000313" key="2">
    <source>
        <dbReference type="EMBL" id="GGB56800.1"/>
    </source>
</evidence>
<accession>A0ABQ1J079</accession>
<comment type="caution">
    <text evidence="2">The sequence shown here is derived from an EMBL/GenBank/DDBJ whole genome shotgun (WGS) entry which is preliminary data.</text>
</comment>
<proteinExistence type="predicted"/>
<dbReference type="InterPro" id="IPR006431">
    <property type="entry name" value="Phage_tape_meas_C"/>
</dbReference>
<dbReference type="RefSeq" id="WP_084394063.1">
    <property type="nucleotide sequence ID" value="NZ_BMKF01000001.1"/>
</dbReference>
<feature type="domain" description="Bacteriophage tail tape measure C-terminal" evidence="1">
    <location>
        <begin position="24"/>
        <end position="77"/>
    </location>
</feature>
<reference evidence="3" key="1">
    <citation type="journal article" date="2019" name="Int. J. Syst. Evol. Microbiol.">
        <title>The Global Catalogue of Microorganisms (GCM) 10K type strain sequencing project: providing services to taxonomists for standard genome sequencing and annotation.</title>
        <authorList>
            <consortium name="The Broad Institute Genomics Platform"/>
            <consortium name="The Broad Institute Genome Sequencing Center for Infectious Disease"/>
            <person name="Wu L."/>
            <person name="Ma J."/>
        </authorList>
    </citation>
    <scope>NUCLEOTIDE SEQUENCE [LARGE SCALE GENOMIC DNA]</scope>
    <source>
        <strain evidence="3">CGMCC 1.15928</strain>
    </source>
</reference>
<protein>
    <recommendedName>
        <fullName evidence="1">Bacteriophage tail tape measure C-terminal domain-containing protein</fullName>
    </recommendedName>
</protein>
<gene>
    <name evidence="2" type="ORF">GCM10011503_01430</name>
</gene>
<evidence type="ECO:0000313" key="3">
    <source>
        <dbReference type="Proteomes" id="UP000628854"/>
    </source>
</evidence>
<dbReference type="Pfam" id="PF09718">
    <property type="entry name" value="Tape_meas_lam_C"/>
    <property type="match status" value="1"/>
</dbReference>
<evidence type="ECO:0000259" key="1">
    <source>
        <dbReference type="Pfam" id="PF09718"/>
    </source>
</evidence>
<organism evidence="2 3">
    <name type="scientific">Henriciella pelagia</name>
    <dbReference type="NCBI Taxonomy" id="1977912"/>
    <lineage>
        <taxon>Bacteria</taxon>
        <taxon>Pseudomonadati</taxon>
        <taxon>Pseudomonadota</taxon>
        <taxon>Alphaproteobacteria</taxon>
        <taxon>Hyphomonadales</taxon>
        <taxon>Hyphomonadaceae</taxon>
        <taxon>Henriciella</taxon>
    </lineage>
</organism>
<keyword evidence="3" id="KW-1185">Reference proteome</keyword>
<sequence>MDEFESNLTRAGDALSALSDGPGTTAAKLLEDAFADAGRSIEQTLARAARSGELDFSRMAQSVLADLARIAAEAALARAGVGQATQASTVNIHMPRHASSKAVGSHGELSKALAKAAALGGRYL</sequence>